<evidence type="ECO:0000256" key="1">
    <source>
        <dbReference type="SAM" id="MobiDB-lite"/>
    </source>
</evidence>
<name>A0A4S8ZWP5_AURPU</name>
<feature type="compositionally biased region" description="Basic and acidic residues" evidence="1">
    <location>
        <begin position="329"/>
        <end position="340"/>
    </location>
</feature>
<dbReference type="Proteomes" id="UP000308802">
    <property type="component" value="Unassembled WGS sequence"/>
</dbReference>
<feature type="compositionally biased region" description="Polar residues" evidence="1">
    <location>
        <begin position="361"/>
        <end position="376"/>
    </location>
</feature>
<protein>
    <recommendedName>
        <fullName evidence="4">NTF2-like protein</fullName>
    </recommendedName>
</protein>
<dbReference type="InterPro" id="IPR032710">
    <property type="entry name" value="NTF2-like_dom_sf"/>
</dbReference>
<comment type="caution">
    <text evidence="2">The sequence shown here is derived from an EMBL/GenBank/DDBJ whole genome shotgun (WGS) entry which is preliminary data.</text>
</comment>
<organism evidence="2 3">
    <name type="scientific">Aureobasidium pullulans</name>
    <name type="common">Black yeast</name>
    <name type="synonym">Pullularia pullulans</name>
    <dbReference type="NCBI Taxonomy" id="5580"/>
    <lineage>
        <taxon>Eukaryota</taxon>
        <taxon>Fungi</taxon>
        <taxon>Dikarya</taxon>
        <taxon>Ascomycota</taxon>
        <taxon>Pezizomycotina</taxon>
        <taxon>Dothideomycetes</taxon>
        <taxon>Dothideomycetidae</taxon>
        <taxon>Dothideales</taxon>
        <taxon>Saccotheciaceae</taxon>
        <taxon>Aureobasidium</taxon>
    </lineage>
</organism>
<feature type="compositionally biased region" description="Basic and acidic residues" evidence="1">
    <location>
        <begin position="440"/>
        <end position="451"/>
    </location>
</feature>
<reference evidence="2 3" key="1">
    <citation type="submission" date="2018-10" db="EMBL/GenBank/DDBJ databases">
        <title>Fifty Aureobasidium pullulans genomes reveal a recombining polyextremotolerant generalist.</title>
        <authorList>
            <person name="Gostincar C."/>
            <person name="Turk M."/>
            <person name="Zajc J."/>
            <person name="Gunde-Cimerman N."/>
        </authorList>
    </citation>
    <scope>NUCLEOTIDE SEQUENCE [LARGE SCALE GENOMIC DNA]</scope>
    <source>
        <strain evidence="2 3">EXF-10659</strain>
    </source>
</reference>
<feature type="compositionally biased region" description="Basic and acidic residues" evidence="1">
    <location>
        <begin position="530"/>
        <end position="543"/>
    </location>
</feature>
<feature type="compositionally biased region" description="Basic and acidic residues" evidence="1">
    <location>
        <begin position="377"/>
        <end position="393"/>
    </location>
</feature>
<dbReference type="AlphaFoldDB" id="A0A4S8ZWP5"/>
<accession>A0A4S8ZWP5</accession>
<gene>
    <name evidence="2" type="ORF">D6D19_07565</name>
</gene>
<feature type="region of interest" description="Disordered" evidence="1">
    <location>
        <begin position="213"/>
        <end position="244"/>
    </location>
</feature>
<feature type="compositionally biased region" description="Polar residues" evidence="1">
    <location>
        <begin position="231"/>
        <end position="241"/>
    </location>
</feature>
<evidence type="ECO:0000313" key="2">
    <source>
        <dbReference type="EMBL" id="THW70864.1"/>
    </source>
</evidence>
<evidence type="ECO:0008006" key="4">
    <source>
        <dbReference type="Google" id="ProtNLM"/>
    </source>
</evidence>
<feature type="region of interest" description="Disordered" evidence="1">
    <location>
        <begin position="256"/>
        <end position="576"/>
    </location>
</feature>
<dbReference type="SUPFAM" id="SSF54427">
    <property type="entry name" value="NTF2-like"/>
    <property type="match status" value="1"/>
</dbReference>
<evidence type="ECO:0000313" key="3">
    <source>
        <dbReference type="Proteomes" id="UP000308802"/>
    </source>
</evidence>
<proteinExistence type="predicted"/>
<feature type="compositionally biased region" description="Polar residues" evidence="1">
    <location>
        <begin position="213"/>
        <end position="222"/>
    </location>
</feature>
<dbReference type="EMBL" id="QZAO01000308">
    <property type="protein sequence ID" value="THW70864.1"/>
    <property type="molecule type" value="Genomic_DNA"/>
</dbReference>
<feature type="compositionally biased region" description="Polar residues" evidence="1">
    <location>
        <begin position="318"/>
        <end position="327"/>
    </location>
</feature>
<dbReference type="Gene3D" id="3.10.450.50">
    <property type="match status" value="1"/>
</dbReference>
<feature type="compositionally biased region" description="Basic and acidic residues" evidence="1">
    <location>
        <begin position="403"/>
        <end position="423"/>
    </location>
</feature>
<sequence>MRESSLPLLFQLLRPLGSEIASDSLTRLAEPSLSLLSIGLVCCPTLQLQSRITSPTMADTYLSFLRSPSESALAHDAALHYITTTTSIHEPSAIIKHFQTQDKVVKKKSEIVLSSFGTSDGAVVETDTTFEFVRGGGAILPQMDDNMLADSVASLPMVHVVQYNGEGKISQIRIYWDQSTMLRQVDAIGKSGRNWPIRDGTNQVKTIKQSINNAGSTSTSLPSRAAPMNDINGSTKSQAGGRQNGDFHARLFATGEGQEPRAQSNADPAYAVRTSAKPAPRQMDEIFANGSSNEVYKPEGKPKAGSGKNFHDNRLFDETTQPQQVLSPDSKKINPEKFNHFEFPNGKDGASASDMYRRGSTKGSTHTSNWDFQDFTTPEKHKPRPNPEQERHIGPGVDEDQISPEKRPIVHAPRPDANAHFEIADDSPAGPKAPFSNHTNVDKSRRGDEYQPHFNIGQSDGPKKIYKTAGNGMGGRAGAPTLWDEPEPPTPEKAIYKTYGNGMGGRRDGGLSWDIGDEGDSSRQPAIYKTRGDGMGGRRDKNATTENDTISGAKGYASSARAQNYHSSQRDDEYEF</sequence>